<organism evidence="4 5">
    <name type="scientific">Dyadobacter koreensis</name>
    <dbReference type="NCBI Taxonomy" id="408657"/>
    <lineage>
        <taxon>Bacteria</taxon>
        <taxon>Pseudomonadati</taxon>
        <taxon>Bacteroidota</taxon>
        <taxon>Cytophagia</taxon>
        <taxon>Cytophagales</taxon>
        <taxon>Spirosomataceae</taxon>
        <taxon>Dyadobacter</taxon>
    </lineage>
</organism>
<dbReference type="Proteomes" id="UP000199532">
    <property type="component" value="Unassembled WGS sequence"/>
</dbReference>
<dbReference type="SMART" id="SM00342">
    <property type="entry name" value="HTH_ARAC"/>
    <property type="match status" value="1"/>
</dbReference>
<evidence type="ECO:0000313" key="5">
    <source>
        <dbReference type="Proteomes" id="UP000199532"/>
    </source>
</evidence>
<dbReference type="Pfam" id="PF12833">
    <property type="entry name" value="HTH_18"/>
    <property type="match status" value="1"/>
</dbReference>
<keyword evidence="2" id="KW-0804">Transcription</keyword>
<dbReference type="SUPFAM" id="SSF52317">
    <property type="entry name" value="Class I glutamine amidotransferase-like"/>
    <property type="match status" value="1"/>
</dbReference>
<dbReference type="InterPro" id="IPR009057">
    <property type="entry name" value="Homeodomain-like_sf"/>
</dbReference>
<dbReference type="Pfam" id="PF01965">
    <property type="entry name" value="DJ-1_PfpI"/>
    <property type="match status" value="1"/>
</dbReference>
<dbReference type="InterPro" id="IPR002818">
    <property type="entry name" value="DJ-1/PfpI"/>
</dbReference>
<evidence type="ECO:0000256" key="1">
    <source>
        <dbReference type="ARBA" id="ARBA00023015"/>
    </source>
</evidence>
<dbReference type="InterPro" id="IPR018060">
    <property type="entry name" value="HTH_AraC"/>
</dbReference>
<name>A0A1H7AIN3_9BACT</name>
<dbReference type="PANTHER" id="PTHR43130">
    <property type="entry name" value="ARAC-FAMILY TRANSCRIPTIONAL REGULATOR"/>
    <property type="match status" value="1"/>
</dbReference>
<dbReference type="EMBL" id="FNXY01000010">
    <property type="protein sequence ID" value="SEJ65188.1"/>
    <property type="molecule type" value="Genomic_DNA"/>
</dbReference>
<keyword evidence="4" id="KW-0238">DNA-binding</keyword>
<feature type="domain" description="HTH araC/xylS-type" evidence="3">
    <location>
        <begin position="220"/>
        <end position="318"/>
    </location>
</feature>
<dbReference type="Gene3D" id="3.40.50.880">
    <property type="match status" value="1"/>
</dbReference>
<dbReference type="GO" id="GO:0003700">
    <property type="term" value="F:DNA-binding transcription factor activity"/>
    <property type="evidence" value="ECO:0007669"/>
    <property type="project" value="InterPro"/>
</dbReference>
<dbReference type="GO" id="GO:0043565">
    <property type="term" value="F:sequence-specific DNA binding"/>
    <property type="evidence" value="ECO:0007669"/>
    <property type="project" value="InterPro"/>
</dbReference>
<dbReference type="RefSeq" id="WP_090341453.1">
    <property type="nucleotide sequence ID" value="NZ_FNXY01000010.1"/>
</dbReference>
<gene>
    <name evidence="4" type="ORF">SAMN04487995_5760</name>
</gene>
<keyword evidence="1" id="KW-0805">Transcription regulation</keyword>
<dbReference type="PROSITE" id="PS01124">
    <property type="entry name" value="HTH_ARAC_FAMILY_2"/>
    <property type="match status" value="1"/>
</dbReference>
<dbReference type="SUPFAM" id="SSF46689">
    <property type="entry name" value="Homeodomain-like"/>
    <property type="match status" value="1"/>
</dbReference>
<dbReference type="InterPro" id="IPR052158">
    <property type="entry name" value="INH-QAR"/>
</dbReference>
<dbReference type="STRING" id="408657.SAMN04487995_5760"/>
<dbReference type="AlphaFoldDB" id="A0A1H7AIN3"/>
<dbReference type="PANTHER" id="PTHR43130:SF3">
    <property type="entry name" value="HTH-TYPE TRANSCRIPTIONAL REGULATOR RV1931C"/>
    <property type="match status" value="1"/>
</dbReference>
<accession>A0A1H7AIN3</accession>
<evidence type="ECO:0000256" key="2">
    <source>
        <dbReference type="ARBA" id="ARBA00023163"/>
    </source>
</evidence>
<protein>
    <submittedName>
        <fullName evidence="4">Transcriptional regulator GlxA family, contains an amidase domain and an AraC-type DNA-binding HTH domain</fullName>
    </submittedName>
</protein>
<dbReference type="Gene3D" id="1.10.10.60">
    <property type="entry name" value="Homeodomain-like"/>
    <property type="match status" value="2"/>
</dbReference>
<evidence type="ECO:0000259" key="3">
    <source>
        <dbReference type="PROSITE" id="PS01124"/>
    </source>
</evidence>
<dbReference type="InterPro" id="IPR029062">
    <property type="entry name" value="Class_I_gatase-like"/>
</dbReference>
<keyword evidence="5" id="KW-1185">Reference proteome</keyword>
<dbReference type="OrthoDB" id="9803764at2"/>
<proteinExistence type="predicted"/>
<reference evidence="4 5" key="1">
    <citation type="submission" date="2016-10" db="EMBL/GenBank/DDBJ databases">
        <authorList>
            <person name="de Groot N.N."/>
        </authorList>
    </citation>
    <scope>NUCLEOTIDE SEQUENCE [LARGE SCALE GENOMIC DNA]</scope>
    <source>
        <strain evidence="4 5">DSM 19938</strain>
    </source>
</reference>
<evidence type="ECO:0000313" key="4">
    <source>
        <dbReference type="EMBL" id="SEJ65188.1"/>
    </source>
</evidence>
<sequence length="332" mass="37123">MVQLALLITNRHRLLSVAAILDVFESVNSFYKSHNEVPFFDIKLFGPVTEPSENLAFGQYKLNPIAIAEKQDLILIPAFASDETREAVGENLELIPWLQWQYQQGAEIASFCTGAFLLAATGLLNGKSATTHVNATTNFAASFPAVRLYGDAIVTAEEGIYTSGGATSSFHLMLHLIKLYCGREVTIHIAKLFAIDMDREQQAYFGTFQPPHNHGDVIVTMAQRRIEDAYQDVSTIEEMIQDIPASRRNVVRRFKLATGVTPIEYLQKTRIEAAKKLLEQTDQSILEVMLNSGYNDLKAFRQLFKKSAGMTPKSYREKFNVGRMESLGFAGK</sequence>